<protein>
    <submittedName>
        <fullName evidence="9">Glycerol-1-phosphate dehydrogenase</fullName>
        <ecNumber evidence="9">1.1.1.261</ecNumber>
    </submittedName>
</protein>
<organism evidence="9 10">
    <name type="scientific">Halalkalicoccus paucihalophilus</name>
    <dbReference type="NCBI Taxonomy" id="1008153"/>
    <lineage>
        <taxon>Archaea</taxon>
        <taxon>Methanobacteriati</taxon>
        <taxon>Methanobacteriota</taxon>
        <taxon>Stenosarchaea group</taxon>
        <taxon>Halobacteria</taxon>
        <taxon>Halobacteriales</taxon>
        <taxon>Halococcaceae</taxon>
        <taxon>Halalkalicoccus</taxon>
    </lineage>
</organism>
<dbReference type="OrthoDB" id="116813at2157"/>
<dbReference type="CDD" id="cd08170">
    <property type="entry name" value="GlyDH"/>
    <property type="match status" value="1"/>
</dbReference>
<feature type="binding site" evidence="5">
    <location>
        <position position="271"/>
    </location>
    <ligand>
        <name>glycerol</name>
        <dbReference type="ChEBI" id="CHEBI:17754"/>
    </ligand>
</feature>
<keyword evidence="2 5" id="KW-0862">Zinc</keyword>
<feature type="binding site" evidence="5">
    <location>
        <position position="171"/>
    </location>
    <ligand>
        <name>glycerol</name>
        <dbReference type="ChEBI" id="CHEBI:17754"/>
    </ligand>
</feature>
<keyword evidence="3 9" id="KW-0560">Oxidoreductase</keyword>
<dbReference type="AlphaFoldDB" id="A0A151AD19"/>
<feature type="binding site" evidence="5">
    <location>
        <position position="254"/>
    </location>
    <ligand>
        <name>glycerol</name>
        <dbReference type="ChEBI" id="CHEBI:17754"/>
    </ligand>
</feature>
<dbReference type="GO" id="GO:0050492">
    <property type="term" value="F:glycerol-1-phosphate dehydrogenase [NAD(P)+] activity"/>
    <property type="evidence" value="ECO:0007669"/>
    <property type="project" value="UniProtKB-EC"/>
</dbReference>
<evidence type="ECO:0000256" key="2">
    <source>
        <dbReference type="ARBA" id="ARBA00022833"/>
    </source>
</evidence>
<proteinExistence type="predicted"/>
<dbReference type="EC" id="1.1.1.261" evidence="9"/>
<evidence type="ECO:0000256" key="6">
    <source>
        <dbReference type="PIRSR" id="PIRSR000112-2"/>
    </source>
</evidence>
<dbReference type="InterPro" id="IPR001670">
    <property type="entry name" value="ADH_Fe/GldA"/>
</dbReference>
<gene>
    <name evidence="9" type="primary">egsA_2</name>
    <name evidence="9" type="ORF">HAPAU_22400</name>
</gene>
<feature type="domain" description="Alcohol dehydrogenase iron-type/glycerol dehydrogenase GldA" evidence="8">
    <location>
        <begin position="8"/>
        <end position="154"/>
    </location>
</feature>
<evidence type="ECO:0000256" key="1">
    <source>
        <dbReference type="ARBA" id="ARBA00022723"/>
    </source>
</evidence>
<dbReference type="EMBL" id="LTAZ01000005">
    <property type="protein sequence ID" value="KYH25566.1"/>
    <property type="molecule type" value="Genomic_DNA"/>
</dbReference>
<evidence type="ECO:0000313" key="9">
    <source>
        <dbReference type="EMBL" id="KYH25566.1"/>
    </source>
</evidence>
<dbReference type="Pfam" id="PF00465">
    <property type="entry name" value="Fe-ADH"/>
    <property type="match status" value="1"/>
</dbReference>
<evidence type="ECO:0000256" key="7">
    <source>
        <dbReference type="PIRSR" id="PIRSR000112-3"/>
    </source>
</evidence>
<feature type="binding site" evidence="7">
    <location>
        <position position="125"/>
    </location>
    <ligand>
        <name>NAD(+)</name>
        <dbReference type="ChEBI" id="CHEBI:57540"/>
    </ligand>
</feature>
<dbReference type="Proteomes" id="UP000075321">
    <property type="component" value="Unassembled WGS sequence"/>
</dbReference>
<evidence type="ECO:0000256" key="3">
    <source>
        <dbReference type="ARBA" id="ARBA00023002"/>
    </source>
</evidence>
<evidence type="ECO:0000259" key="8">
    <source>
        <dbReference type="Pfam" id="PF00465"/>
    </source>
</evidence>
<dbReference type="GO" id="GO:0046872">
    <property type="term" value="F:metal ion binding"/>
    <property type="evidence" value="ECO:0007669"/>
    <property type="project" value="UniProtKB-KW"/>
</dbReference>
<dbReference type="PATRIC" id="fig|1008153.3.peg.2280"/>
<feature type="binding site" evidence="7">
    <location>
        <begin position="94"/>
        <end position="98"/>
    </location>
    <ligand>
        <name>NAD(+)</name>
        <dbReference type="ChEBI" id="CHEBI:57540"/>
    </ligand>
</feature>
<feature type="binding site" evidence="6">
    <location>
        <position position="121"/>
    </location>
    <ligand>
        <name>glycerol</name>
        <dbReference type="ChEBI" id="CHEBI:17754"/>
    </ligand>
</feature>
<dbReference type="NCBIfam" id="NF006941">
    <property type="entry name" value="PRK09423.1"/>
    <property type="match status" value="1"/>
</dbReference>
<dbReference type="SUPFAM" id="SSF56796">
    <property type="entry name" value="Dehydroquinate synthase-like"/>
    <property type="match status" value="1"/>
</dbReference>
<dbReference type="Gene3D" id="3.40.50.1970">
    <property type="match status" value="1"/>
</dbReference>
<sequence>MIRTFESPAEYVQGRHAIDQLGERVAPLADSALLIGDSDVLEIVGADAESNLEGHGVDTTIEEFGRESSQVEIDRITELAEDLGTEAVIGAGGGKALDTAKAVRENAGGAMVSMPTIASTDAPTSSLSVIYSEDGEFERYWFYDDHPDLVLADTAVIAGAPARFFRSGIADAMATWFEADAVHRASGDNFFGEGPTRAAHRLSKLCYELLREHGASAVEAVEAGIVTESVEAVTEANTLLSGLGFENGGIAAAHSVHNGLTQLEATHHATHGEKVNFGIVSQLVLEGRDDAFIEDVIDFSVELGLPVTLAELGVEDPSTADLDRVAEAALADGETIHNAFDVTADDVRDAMVAADDLGGKRL</sequence>
<accession>A0A151AD19</accession>
<keyword evidence="1 5" id="KW-0479">Metal-binding</keyword>
<dbReference type="PIRSF" id="PIRSF000112">
    <property type="entry name" value="Glycerol_dehydrogenase"/>
    <property type="match status" value="1"/>
</dbReference>
<feature type="binding site" evidence="7">
    <location>
        <position position="127"/>
    </location>
    <ligand>
        <name>NAD(+)</name>
        <dbReference type="ChEBI" id="CHEBI:57540"/>
    </ligand>
</feature>
<reference evidence="9 10" key="1">
    <citation type="submission" date="2016-02" db="EMBL/GenBank/DDBJ databases">
        <title>Genome sequence of Halalkalicoccus paucihalophilus DSM 24557.</title>
        <authorList>
            <person name="Poehlein A."/>
            <person name="Daniel R."/>
        </authorList>
    </citation>
    <scope>NUCLEOTIDE SEQUENCE [LARGE SCALE GENOMIC DNA]</scope>
    <source>
        <strain evidence="9 10">DSM 24557</strain>
    </source>
</reference>
<feature type="binding site" evidence="7">
    <location>
        <position position="131"/>
    </location>
    <ligand>
        <name>NAD(+)</name>
        <dbReference type="ChEBI" id="CHEBI:57540"/>
    </ligand>
</feature>
<feature type="binding site" evidence="7">
    <location>
        <position position="37"/>
    </location>
    <ligand>
        <name>NAD(+)</name>
        <dbReference type="ChEBI" id="CHEBI:57540"/>
    </ligand>
</feature>
<dbReference type="RefSeq" id="WP_066382468.1">
    <property type="nucleotide sequence ID" value="NZ_LTAZ01000005.1"/>
</dbReference>
<keyword evidence="10" id="KW-1185">Reference proteome</keyword>
<evidence type="ECO:0000256" key="4">
    <source>
        <dbReference type="ARBA" id="ARBA00023027"/>
    </source>
</evidence>
<evidence type="ECO:0000256" key="5">
    <source>
        <dbReference type="PIRSR" id="PIRSR000112-1"/>
    </source>
</evidence>
<dbReference type="InterPro" id="IPR016205">
    <property type="entry name" value="Glycerol_DH"/>
</dbReference>
<feature type="binding site" evidence="7">
    <location>
        <begin position="116"/>
        <end position="119"/>
    </location>
    <ligand>
        <name>NAD(+)</name>
        <dbReference type="ChEBI" id="CHEBI:57540"/>
    </ligand>
</feature>
<name>A0A151AD19_9EURY</name>
<comment type="caution">
    <text evidence="9">The sequence shown here is derived from an EMBL/GenBank/DDBJ whole genome shotgun (WGS) entry which is preliminary data.</text>
</comment>
<evidence type="ECO:0000313" key="10">
    <source>
        <dbReference type="Proteomes" id="UP000075321"/>
    </source>
</evidence>
<dbReference type="PANTHER" id="PTHR43616:SF5">
    <property type="entry name" value="GLYCEROL DEHYDROGENASE 1"/>
    <property type="match status" value="1"/>
</dbReference>
<keyword evidence="4 7" id="KW-0520">NAD</keyword>
<dbReference type="Gene3D" id="1.20.1090.10">
    <property type="entry name" value="Dehydroquinate synthase-like - alpha domain"/>
    <property type="match status" value="1"/>
</dbReference>
<dbReference type="PANTHER" id="PTHR43616">
    <property type="entry name" value="GLYCEROL DEHYDROGENASE"/>
    <property type="match status" value="1"/>
</dbReference>
<comment type="cofactor">
    <cofactor evidence="5">
        <name>Zn(2+)</name>
        <dbReference type="ChEBI" id="CHEBI:29105"/>
    </cofactor>
    <text evidence="5">Binds 1 zinc ion per subunit.</text>
</comment>